<dbReference type="Gene3D" id="3.40.50.2000">
    <property type="entry name" value="Glycogen Phosphorylase B"/>
    <property type="match status" value="1"/>
</dbReference>
<proteinExistence type="predicted"/>
<accession>A0A2R6C5L6</accession>
<gene>
    <name evidence="2" type="ORF">B9Q04_17345</name>
</gene>
<dbReference type="GO" id="GO:0016757">
    <property type="term" value="F:glycosyltransferase activity"/>
    <property type="evidence" value="ECO:0007669"/>
    <property type="project" value="InterPro"/>
</dbReference>
<feature type="domain" description="Glycosyl transferase family 1" evidence="1">
    <location>
        <begin position="37"/>
        <end position="85"/>
    </location>
</feature>
<dbReference type="Proteomes" id="UP000242015">
    <property type="component" value="Unassembled WGS sequence"/>
</dbReference>
<evidence type="ECO:0000313" key="3">
    <source>
        <dbReference type="Proteomes" id="UP000242015"/>
    </source>
</evidence>
<dbReference type="SUPFAM" id="SSF53756">
    <property type="entry name" value="UDP-Glycosyltransferase/glycogen phosphorylase"/>
    <property type="match status" value="1"/>
</dbReference>
<sequence>MAGDKLPRCVVITNQTPEQIEARYNEKIHPKLYIWNVFGKLEKQTQAALYRAATYFVATSHSEGFGLLPLESMASGTPTIYVDSRAQNEHSVGWRVPVNGEAWEPSHWELVYKYFLYDPAELARVMVEAWEARNSAEYEDMCYKSLDIASRYDLSNYSMINRIIGG</sequence>
<evidence type="ECO:0000313" key="2">
    <source>
        <dbReference type="EMBL" id="PSO06183.1"/>
    </source>
</evidence>
<dbReference type="AlphaFoldDB" id="A0A2R6C5L6"/>
<evidence type="ECO:0000259" key="1">
    <source>
        <dbReference type="Pfam" id="PF00534"/>
    </source>
</evidence>
<protein>
    <recommendedName>
        <fullName evidence="1">Glycosyl transferase family 1 domain-containing protein</fullName>
    </recommendedName>
</protein>
<comment type="caution">
    <text evidence="2">The sequence shown here is derived from an EMBL/GenBank/DDBJ whole genome shotgun (WGS) entry which is preliminary data.</text>
</comment>
<organism evidence="2 3">
    <name type="scientific">Candidatus Marsarchaeota G2 archaeon BE_D</name>
    <dbReference type="NCBI Taxonomy" id="1978158"/>
    <lineage>
        <taxon>Archaea</taxon>
        <taxon>Candidatus Marsarchaeota</taxon>
        <taxon>Candidatus Marsarchaeota group 2</taxon>
    </lineage>
</organism>
<dbReference type="EMBL" id="NEXF01000569">
    <property type="protein sequence ID" value="PSO06183.1"/>
    <property type="molecule type" value="Genomic_DNA"/>
</dbReference>
<dbReference type="Pfam" id="PF00534">
    <property type="entry name" value="Glycos_transf_1"/>
    <property type="match status" value="1"/>
</dbReference>
<name>A0A2R6C5L6_9ARCH</name>
<dbReference type="InterPro" id="IPR001296">
    <property type="entry name" value="Glyco_trans_1"/>
</dbReference>
<reference evidence="2 3" key="1">
    <citation type="submission" date="2017-04" db="EMBL/GenBank/DDBJ databases">
        <title>Novel microbial lineages endemic to geothermal iron-oxide mats fill important gaps in the evolutionary history of Archaea.</title>
        <authorList>
            <person name="Jay Z.J."/>
            <person name="Beam J.P."/>
            <person name="Dlakic M."/>
            <person name="Rusch D.B."/>
            <person name="Kozubal M.A."/>
            <person name="Inskeep W.P."/>
        </authorList>
    </citation>
    <scope>NUCLEOTIDE SEQUENCE [LARGE SCALE GENOMIC DNA]</scope>
    <source>
        <strain evidence="2">BE_D</strain>
    </source>
</reference>